<keyword evidence="2" id="KW-1003">Cell membrane</keyword>
<keyword evidence="5 6" id="KW-0472">Membrane</keyword>
<dbReference type="Proteomes" id="UP001202961">
    <property type="component" value="Unassembled WGS sequence"/>
</dbReference>
<dbReference type="InterPro" id="IPR001279">
    <property type="entry name" value="Metallo-B-lactamas"/>
</dbReference>
<comment type="caution">
    <text evidence="10">The sequence shown here is derived from an EMBL/GenBank/DDBJ whole genome shotgun (WGS) entry which is preliminary data.</text>
</comment>
<dbReference type="Pfam" id="PF03772">
    <property type="entry name" value="Competence"/>
    <property type="match status" value="1"/>
</dbReference>
<feature type="domain" description="ComEC/Rec2-related protein" evidence="8">
    <location>
        <begin position="285"/>
        <end position="574"/>
    </location>
</feature>
<evidence type="ECO:0000256" key="6">
    <source>
        <dbReference type="SAM" id="Phobius"/>
    </source>
</evidence>
<evidence type="ECO:0000313" key="10">
    <source>
        <dbReference type="EMBL" id="MCM2373362.1"/>
    </source>
</evidence>
<comment type="subcellular location">
    <subcellularLocation>
        <location evidence="1">Cell membrane</location>
        <topology evidence="1">Multi-pass membrane protein</topology>
    </subcellularLocation>
</comment>
<feature type="transmembrane region" description="Helical" evidence="6">
    <location>
        <begin position="456"/>
        <end position="480"/>
    </location>
</feature>
<reference evidence="10 11" key="1">
    <citation type="journal article" date="2022" name="Syst. Appl. Microbiol.">
        <title>Rhodopirellula aestuarii sp. nov., a novel member of the genus Rhodopirellula isolated from brackish sediments collected in the Tagus River estuary, Portugal.</title>
        <authorList>
            <person name="Vitorino I.R."/>
            <person name="Klimek D."/>
            <person name="Calusinska M."/>
            <person name="Lobo-da-Cunha A."/>
            <person name="Vasconcelos V."/>
            <person name="Lage O.M."/>
        </authorList>
    </citation>
    <scope>NUCLEOTIDE SEQUENCE [LARGE SCALE GENOMIC DNA]</scope>
    <source>
        <strain evidence="10 11">ICT_H3.1</strain>
    </source>
</reference>
<organism evidence="10 11">
    <name type="scientific">Aporhodopirellula aestuarii</name>
    <dbReference type="NCBI Taxonomy" id="2950107"/>
    <lineage>
        <taxon>Bacteria</taxon>
        <taxon>Pseudomonadati</taxon>
        <taxon>Planctomycetota</taxon>
        <taxon>Planctomycetia</taxon>
        <taxon>Pirellulales</taxon>
        <taxon>Pirellulaceae</taxon>
        <taxon>Aporhodopirellula</taxon>
    </lineage>
</organism>
<feature type="transmembrane region" description="Helical" evidence="6">
    <location>
        <begin position="582"/>
        <end position="599"/>
    </location>
</feature>
<evidence type="ECO:0000259" key="7">
    <source>
        <dbReference type="Pfam" id="PF00753"/>
    </source>
</evidence>
<feature type="transmembrane region" description="Helical" evidence="6">
    <location>
        <begin position="399"/>
        <end position="418"/>
    </location>
</feature>
<dbReference type="InterPro" id="IPR025405">
    <property type="entry name" value="DUF4131"/>
</dbReference>
<evidence type="ECO:0000256" key="5">
    <source>
        <dbReference type="ARBA" id="ARBA00023136"/>
    </source>
</evidence>
<evidence type="ECO:0000256" key="3">
    <source>
        <dbReference type="ARBA" id="ARBA00022692"/>
    </source>
</evidence>
<name>A0ABT0U8S5_9BACT</name>
<feature type="transmembrane region" description="Helical" evidence="6">
    <location>
        <begin position="76"/>
        <end position="92"/>
    </location>
</feature>
<dbReference type="SUPFAM" id="SSF56281">
    <property type="entry name" value="Metallo-hydrolase/oxidoreductase"/>
    <property type="match status" value="1"/>
</dbReference>
<sequence>MILRTILRRIDSLHLKARLDSFAWRQPLTVLAGFAWTGVTLDRWTSWSAWTWVGLMIASAIGMLGCLKWPRFGTSGLRVVFVCLLVLSLFALRHARSVTDYESATVLDVLDETAQPMIMVGTVDRPAQLRRDAIATNGDWENAAIGRTEYQTILQVRIESLRIRFDQVAFSGRAMVRVDGDRSDLLPGDRVKLFGQISLIQSPTNPGQRDMRDWAQRSNLHCVFQIDQVENILSSSDRDAEAPGAPERFSLWQRGQRTVASMAKSARHSILQQISPDQQGLALALVLGQRDLLDRSTSEALLVTGTAHLLSVSGLHLGILLVLARIVSGLLRLPLRGQLVFLAMVTLFYVAITGGRPPVLRAAILLATVVLSTAMARPYHPINSLSFAAILLAWWMPNAIFGVGMQLSFLAVATLLTCGRPRAKGQTAASQAIALEDHFDELARQSYGRWRQRVNFVGRFLATALWYSGCVSVITLPIVWQQFHVVSPISVLVNVVLSPLMAVALSAGVGTVIAGWVFLPLATIPGWICSQILGVMQFVINTASATPGGHAWLPNPSAAWVMSYYVVLLAIIAFRSGGHRRLPIGVWSLIWFVAAWWSATTPSSVPPGTYETTFVDVGHGTATILRPNPDDVWLYDCGWMGNLNQSSQKIDDVLWSMGVTKIRGIAISHADADHFNALPGLTKRFSIGCIITPPGMLSGEGAMLERTRRVIAEYKIPVYEIDRDQSPESVFDSAASNGWLRDVSVLHPPSQLLDANDNANSLVLRIDHGGRCLLLPGDLEPPGTSVLISTPRPPPGGVMMAPHHGSLRMDADAVLQWARPRETVVSGGKRAAKIAVTEMLSAAGGGVQVTSKEGAIRVRMGPSGELEIRSWLESPW</sequence>
<dbReference type="Pfam" id="PF00753">
    <property type="entry name" value="Lactamase_B"/>
    <property type="match status" value="1"/>
</dbReference>
<feature type="transmembrane region" description="Helical" evidence="6">
    <location>
        <begin position="333"/>
        <end position="352"/>
    </location>
</feature>
<evidence type="ECO:0000256" key="2">
    <source>
        <dbReference type="ARBA" id="ARBA00022475"/>
    </source>
</evidence>
<gene>
    <name evidence="10" type="ORF">NB063_22345</name>
</gene>
<keyword evidence="3 6" id="KW-0812">Transmembrane</keyword>
<dbReference type="PANTHER" id="PTHR30619:SF1">
    <property type="entry name" value="RECOMBINATION PROTEIN 2"/>
    <property type="match status" value="1"/>
</dbReference>
<dbReference type="Gene3D" id="3.60.15.10">
    <property type="entry name" value="Ribonuclease Z/Hydroxyacylglutathione hydrolase-like"/>
    <property type="match status" value="1"/>
</dbReference>
<feature type="transmembrane region" description="Helical" evidence="6">
    <location>
        <begin position="526"/>
        <end position="545"/>
    </location>
</feature>
<evidence type="ECO:0000313" key="11">
    <source>
        <dbReference type="Proteomes" id="UP001202961"/>
    </source>
</evidence>
<evidence type="ECO:0000256" key="4">
    <source>
        <dbReference type="ARBA" id="ARBA00022989"/>
    </source>
</evidence>
<keyword evidence="11" id="KW-1185">Reference proteome</keyword>
<dbReference type="EMBL" id="JAMQBK010000060">
    <property type="protein sequence ID" value="MCM2373362.1"/>
    <property type="molecule type" value="Genomic_DNA"/>
</dbReference>
<feature type="domain" description="Metallo-beta-lactamase" evidence="7">
    <location>
        <begin position="616"/>
        <end position="827"/>
    </location>
</feature>
<accession>A0ABT0U8S5</accession>
<dbReference type="Pfam" id="PF13567">
    <property type="entry name" value="DUF4131"/>
    <property type="match status" value="1"/>
</dbReference>
<keyword evidence="4 6" id="KW-1133">Transmembrane helix</keyword>
<dbReference type="NCBIfam" id="TIGR00360">
    <property type="entry name" value="ComEC_N-term"/>
    <property type="match status" value="1"/>
</dbReference>
<dbReference type="InterPro" id="IPR004477">
    <property type="entry name" value="ComEC_N"/>
</dbReference>
<dbReference type="InterPro" id="IPR052159">
    <property type="entry name" value="Competence_DNA_uptake"/>
</dbReference>
<feature type="transmembrane region" description="Helical" evidence="6">
    <location>
        <begin position="49"/>
        <end position="70"/>
    </location>
</feature>
<evidence type="ECO:0000259" key="9">
    <source>
        <dbReference type="Pfam" id="PF13567"/>
    </source>
</evidence>
<feature type="transmembrane region" description="Helical" evidence="6">
    <location>
        <begin position="359"/>
        <end position="379"/>
    </location>
</feature>
<protein>
    <submittedName>
        <fullName evidence="10">ComEC/Rec2 family competence protein</fullName>
    </submittedName>
</protein>
<dbReference type="PANTHER" id="PTHR30619">
    <property type="entry name" value="DNA INTERNALIZATION/COMPETENCE PROTEIN COMEC/REC2"/>
    <property type="match status" value="1"/>
</dbReference>
<dbReference type="RefSeq" id="WP_250931106.1">
    <property type="nucleotide sequence ID" value="NZ_JAMQBK010000060.1"/>
</dbReference>
<evidence type="ECO:0000259" key="8">
    <source>
        <dbReference type="Pfam" id="PF03772"/>
    </source>
</evidence>
<dbReference type="InterPro" id="IPR036866">
    <property type="entry name" value="RibonucZ/Hydroxyglut_hydro"/>
</dbReference>
<evidence type="ECO:0000256" key="1">
    <source>
        <dbReference type="ARBA" id="ARBA00004651"/>
    </source>
</evidence>
<feature type="domain" description="DUF4131" evidence="9">
    <location>
        <begin position="48"/>
        <end position="231"/>
    </location>
</feature>
<feature type="transmembrane region" description="Helical" evidence="6">
    <location>
        <begin position="557"/>
        <end position="575"/>
    </location>
</feature>
<proteinExistence type="predicted"/>
<feature type="transmembrane region" description="Helical" evidence="6">
    <location>
        <begin position="300"/>
        <end position="327"/>
    </location>
</feature>